<dbReference type="Proteomes" id="UP001165960">
    <property type="component" value="Unassembled WGS sequence"/>
</dbReference>
<comment type="caution">
    <text evidence="1">The sequence shown here is derived from an EMBL/GenBank/DDBJ whole genome shotgun (WGS) entry which is preliminary data.</text>
</comment>
<evidence type="ECO:0000313" key="1">
    <source>
        <dbReference type="EMBL" id="KAJ9057485.1"/>
    </source>
</evidence>
<feature type="non-terminal residue" evidence="1">
    <location>
        <position position="1"/>
    </location>
</feature>
<dbReference type="EMBL" id="QTSX02005791">
    <property type="protein sequence ID" value="KAJ9057485.1"/>
    <property type="molecule type" value="Genomic_DNA"/>
</dbReference>
<protein>
    <submittedName>
        <fullName evidence="1">Uncharacterized protein</fullName>
    </submittedName>
</protein>
<name>A0ACC2S572_9FUNG</name>
<organism evidence="1 2">
    <name type="scientific">Entomophthora muscae</name>
    <dbReference type="NCBI Taxonomy" id="34485"/>
    <lineage>
        <taxon>Eukaryota</taxon>
        <taxon>Fungi</taxon>
        <taxon>Fungi incertae sedis</taxon>
        <taxon>Zoopagomycota</taxon>
        <taxon>Entomophthoromycotina</taxon>
        <taxon>Entomophthoromycetes</taxon>
        <taxon>Entomophthorales</taxon>
        <taxon>Entomophthoraceae</taxon>
        <taxon>Entomophthora</taxon>
    </lineage>
</organism>
<accession>A0ACC2S572</accession>
<reference evidence="1" key="1">
    <citation type="submission" date="2022-04" db="EMBL/GenBank/DDBJ databases">
        <title>Genome of the entomopathogenic fungus Entomophthora muscae.</title>
        <authorList>
            <person name="Elya C."/>
            <person name="Lovett B.R."/>
            <person name="Lee E."/>
            <person name="Macias A.M."/>
            <person name="Hajek A.E."/>
            <person name="De Bivort B.L."/>
            <person name="Kasson M.T."/>
            <person name="De Fine Licht H.H."/>
            <person name="Stajich J.E."/>
        </authorList>
    </citation>
    <scope>NUCLEOTIDE SEQUENCE</scope>
    <source>
        <strain evidence="1">Berkeley</strain>
    </source>
</reference>
<sequence length="95" mass="10090">KLGGPVLPSVIMASPKIKNSLPRPLKWFLISLGPTFTGQKSQKLSECFRNGHPSGQVCGPHCTPCVAFVALCVSQLVATPVHLCHLVGEDLSSLL</sequence>
<evidence type="ECO:0000313" key="2">
    <source>
        <dbReference type="Proteomes" id="UP001165960"/>
    </source>
</evidence>
<gene>
    <name evidence="1" type="ORF">DSO57_1022277</name>
</gene>
<proteinExistence type="predicted"/>
<keyword evidence="2" id="KW-1185">Reference proteome</keyword>